<dbReference type="EMBL" id="FLQX01000035">
    <property type="protein sequence ID" value="SBT04081.1"/>
    <property type="molecule type" value="Genomic_DNA"/>
</dbReference>
<keyword evidence="1" id="KW-0812">Transmembrane</keyword>
<name>A0A1A8XHB0_9PROT</name>
<keyword evidence="1" id="KW-1133">Transmembrane helix</keyword>
<evidence type="ECO:0000256" key="1">
    <source>
        <dbReference type="SAM" id="Phobius"/>
    </source>
</evidence>
<keyword evidence="3" id="KW-1185">Reference proteome</keyword>
<sequence>MRSVVCLRILLQTVPALNYALAMSGIRFRAYMIGTLLGPPLPIAAYCLFFDFLAEILHLS</sequence>
<proteinExistence type="predicted"/>
<keyword evidence="1" id="KW-0472">Membrane</keyword>
<protein>
    <submittedName>
        <fullName evidence="2">SNARE associated Golgi protein</fullName>
    </submittedName>
</protein>
<gene>
    <name evidence="2" type="ORF">ACCAA_130057</name>
</gene>
<feature type="transmembrane region" description="Helical" evidence="1">
    <location>
        <begin position="32"/>
        <end position="54"/>
    </location>
</feature>
<reference evidence="2 3" key="1">
    <citation type="submission" date="2016-06" db="EMBL/GenBank/DDBJ databases">
        <authorList>
            <person name="Kjaerup R.B."/>
            <person name="Dalgaard T.S."/>
            <person name="Juul-Madsen H.R."/>
        </authorList>
    </citation>
    <scope>NUCLEOTIDE SEQUENCE [LARGE SCALE GENOMIC DNA]</scope>
    <source>
        <strain evidence="2">3</strain>
    </source>
</reference>
<dbReference type="Proteomes" id="UP000199169">
    <property type="component" value="Unassembled WGS sequence"/>
</dbReference>
<dbReference type="RefSeq" id="WP_186405815.1">
    <property type="nucleotide sequence ID" value="NZ_FLQX01000035.1"/>
</dbReference>
<accession>A0A1A8XHB0</accession>
<organism evidence="2 3">
    <name type="scientific">Candidatus Accumulibacter aalborgensis</name>
    <dbReference type="NCBI Taxonomy" id="1860102"/>
    <lineage>
        <taxon>Bacteria</taxon>
        <taxon>Pseudomonadati</taxon>
        <taxon>Pseudomonadota</taxon>
        <taxon>Betaproteobacteria</taxon>
        <taxon>Candidatus Accumulibacter</taxon>
    </lineage>
</organism>
<evidence type="ECO:0000313" key="2">
    <source>
        <dbReference type="EMBL" id="SBT04081.1"/>
    </source>
</evidence>
<dbReference type="STRING" id="1860102.ACCAA_130057"/>
<evidence type="ECO:0000313" key="3">
    <source>
        <dbReference type="Proteomes" id="UP000199169"/>
    </source>
</evidence>
<dbReference type="AlphaFoldDB" id="A0A1A8XHB0"/>